<dbReference type="Pfam" id="PF00126">
    <property type="entry name" value="HTH_1"/>
    <property type="match status" value="1"/>
</dbReference>
<dbReference type="PANTHER" id="PTHR30126">
    <property type="entry name" value="HTH-TYPE TRANSCRIPTIONAL REGULATOR"/>
    <property type="match status" value="1"/>
</dbReference>
<keyword evidence="2" id="KW-0805">Transcription regulation</keyword>
<evidence type="ECO:0000259" key="5">
    <source>
        <dbReference type="PROSITE" id="PS50931"/>
    </source>
</evidence>
<dbReference type="EMBL" id="QKRX01000008">
    <property type="protein sequence ID" value="RAU17623.1"/>
    <property type="molecule type" value="Genomic_DNA"/>
</dbReference>
<keyword evidence="3" id="KW-0238">DNA-binding</keyword>
<comment type="similarity">
    <text evidence="1">Belongs to the LysR transcriptional regulatory family.</text>
</comment>
<dbReference type="InterPro" id="IPR005119">
    <property type="entry name" value="LysR_subst-bd"/>
</dbReference>
<dbReference type="GO" id="GO:0000976">
    <property type="term" value="F:transcription cis-regulatory region binding"/>
    <property type="evidence" value="ECO:0007669"/>
    <property type="project" value="TreeGrafter"/>
</dbReference>
<dbReference type="AlphaFoldDB" id="A0A364NKL4"/>
<keyword evidence="7" id="KW-1185">Reference proteome</keyword>
<dbReference type="Proteomes" id="UP000250744">
    <property type="component" value="Unassembled WGS sequence"/>
</dbReference>
<dbReference type="RefSeq" id="WP_112159474.1">
    <property type="nucleotide sequence ID" value="NZ_QKRX01000008.1"/>
</dbReference>
<keyword evidence="4" id="KW-0804">Transcription</keyword>
<accession>A0A364NKL4</accession>
<dbReference type="Gene3D" id="3.40.190.290">
    <property type="match status" value="1"/>
</dbReference>
<protein>
    <submittedName>
        <fullName evidence="6">LysR family transcriptional regulator</fullName>
    </submittedName>
</protein>
<comment type="caution">
    <text evidence="6">The sequence shown here is derived from an EMBL/GenBank/DDBJ whole genome shotgun (WGS) entry which is preliminary data.</text>
</comment>
<evidence type="ECO:0000256" key="2">
    <source>
        <dbReference type="ARBA" id="ARBA00023015"/>
    </source>
</evidence>
<dbReference type="GO" id="GO:0003700">
    <property type="term" value="F:DNA-binding transcription factor activity"/>
    <property type="evidence" value="ECO:0007669"/>
    <property type="project" value="InterPro"/>
</dbReference>
<feature type="domain" description="HTH lysR-type" evidence="5">
    <location>
        <begin position="6"/>
        <end position="63"/>
    </location>
</feature>
<proteinExistence type="inferred from homology"/>
<dbReference type="SUPFAM" id="SSF53850">
    <property type="entry name" value="Periplasmic binding protein-like II"/>
    <property type="match status" value="1"/>
</dbReference>
<evidence type="ECO:0000256" key="4">
    <source>
        <dbReference type="ARBA" id="ARBA00023163"/>
    </source>
</evidence>
<sequence>MNLRHLTFRLLEVYVAVVRAGNISEAARRLHLTQPTVSLQLKRLNETVGEPLLMSHKGHLQMTDAGLALYNACQELLGRFQELDETLSELQLGHQGRLSIAMVNTAQYVLPKLLGPFSQSFPDVDITLEIGNRAQMLTRFNQQLDDIYIFSHPPSLEHAAAARFLRNPLVLIAPTHHPFHKRSLVSLKELTQERFLLREPGSATRMLFDSWLRTQGIQLTKSMQIASNDAIRVAVEASMGVAVISQHVIPDGQKGIAILPVESLPIESHWHFIVRRDRRISKTAKLFLTFVDAHLERYLEPDFACHEISALLDEVEGF</sequence>
<gene>
    <name evidence="6" type="ORF">DN062_11480</name>
</gene>
<organism evidence="6 7">
    <name type="scientific">Nitrincola tibetensis</name>
    <dbReference type="NCBI Taxonomy" id="2219697"/>
    <lineage>
        <taxon>Bacteria</taxon>
        <taxon>Pseudomonadati</taxon>
        <taxon>Pseudomonadota</taxon>
        <taxon>Gammaproteobacteria</taxon>
        <taxon>Oceanospirillales</taxon>
        <taxon>Oceanospirillaceae</taxon>
        <taxon>Nitrincola</taxon>
    </lineage>
</organism>
<dbReference type="PROSITE" id="PS50931">
    <property type="entry name" value="HTH_LYSR"/>
    <property type="match status" value="1"/>
</dbReference>
<name>A0A364NKL4_9GAMM</name>
<dbReference type="InterPro" id="IPR036388">
    <property type="entry name" value="WH-like_DNA-bd_sf"/>
</dbReference>
<dbReference type="InterPro" id="IPR000847">
    <property type="entry name" value="LysR_HTH_N"/>
</dbReference>
<dbReference type="Pfam" id="PF03466">
    <property type="entry name" value="LysR_substrate"/>
    <property type="match status" value="1"/>
</dbReference>
<dbReference type="SUPFAM" id="SSF46785">
    <property type="entry name" value="Winged helix' DNA-binding domain"/>
    <property type="match status" value="1"/>
</dbReference>
<evidence type="ECO:0000256" key="1">
    <source>
        <dbReference type="ARBA" id="ARBA00009437"/>
    </source>
</evidence>
<dbReference type="Gene3D" id="1.10.10.10">
    <property type="entry name" value="Winged helix-like DNA-binding domain superfamily/Winged helix DNA-binding domain"/>
    <property type="match status" value="1"/>
</dbReference>
<reference evidence="6 7" key="1">
    <citation type="submission" date="2018-06" db="EMBL/GenBank/DDBJ databases">
        <title>Nitrincola tibetense sp. nov., isolated from Lake XuguoCo on Tibetan Plateau.</title>
        <authorList>
            <person name="Xing P."/>
        </authorList>
    </citation>
    <scope>NUCLEOTIDE SEQUENCE [LARGE SCALE GENOMIC DNA]</scope>
    <source>
        <strain evidence="7">xg18</strain>
    </source>
</reference>
<evidence type="ECO:0000256" key="3">
    <source>
        <dbReference type="ARBA" id="ARBA00023125"/>
    </source>
</evidence>
<evidence type="ECO:0000313" key="6">
    <source>
        <dbReference type="EMBL" id="RAU17623.1"/>
    </source>
</evidence>
<dbReference type="InterPro" id="IPR036390">
    <property type="entry name" value="WH_DNA-bd_sf"/>
</dbReference>
<dbReference type="PANTHER" id="PTHR30126:SF5">
    <property type="entry name" value="HTH-TYPE TRANSCRIPTIONAL ACTIVATOR CMPR"/>
    <property type="match status" value="1"/>
</dbReference>
<dbReference type="OrthoDB" id="9785745at2"/>
<evidence type="ECO:0000313" key="7">
    <source>
        <dbReference type="Proteomes" id="UP000250744"/>
    </source>
</evidence>
<dbReference type="PRINTS" id="PR00039">
    <property type="entry name" value="HTHLYSR"/>
</dbReference>